<dbReference type="GeneID" id="97282032"/>
<dbReference type="EMBL" id="CP108164">
    <property type="protein sequence ID" value="WTQ81801.1"/>
    <property type="molecule type" value="Genomic_DNA"/>
</dbReference>
<dbReference type="Proteomes" id="UP001622557">
    <property type="component" value="Chromosome"/>
</dbReference>
<feature type="compositionally biased region" description="Basic and acidic residues" evidence="1">
    <location>
        <begin position="105"/>
        <end position="116"/>
    </location>
</feature>
<feature type="compositionally biased region" description="Acidic residues" evidence="1">
    <location>
        <begin position="117"/>
        <end position="129"/>
    </location>
</feature>
<organism evidence="2 3">
    <name type="scientific">Streptomyces achromogenes</name>
    <dbReference type="NCBI Taxonomy" id="67255"/>
    <lineage>
        <taxon>Bacteria</taxon>
        <taxon>Bacillati</taxon>
        <taxon>Actinomycetota</taxon>
        <taxon>Actinomycetes</taxon>
        <taxon>Kitasatosporales</taxon>
        <taxon>Streptomycetaceae</taxon>
        <taxon>Streptomyces</taxon>
    </lineage>
</organism>
<dbReference type="RefSeq" id="WP_405447858.1">
    <property type="nucleotide sequence ID" value="NZ_CP108164.1"/>
</dbReference>
<proteinExistence type="predicted"/>
<name>A0ABZ1KQZ1_STRAH</name>
<gene>
    <name evidence="2" type="ORF">OG350_16375</name>
</gene>
<evidence type="ECO:0000313" key="3">
    <source>
        <dbReference type="Proteomes" id="UP001622557"/>
    </source>
</evidence>
<keyword evidence="3" id="KW-1185">Reference proteome</keyword>
<reference evidence="2 3" key="1">
    <citation type="submission" date="2022-10" db="EMBL/GenBank/DDBJ databases">
        <title>The complete genomes of actinobacterial strains from the NBC collection.</title>
        <authorList>
            <person name="Joergensen T.S."/>
            <person name="Alvarez Arevalo M."/>
            <person name="Sterndorff E.B."/>
            <person name="Faurdal D."/>
            <person name="Vuksanovic O."/>
            <person name="Mourched A.-S."/>
            <person name="Charusanti P."/>
            <person name="Shaw S."/>
            <person name="Blin K."/>
            <person name="Weber T."/>
        </authorList>
    </citation>
    <scope>NUCLEOTIDE SEQUENCE [LARGE SCALE GENOMIC DNA]</scope>
    <source>
        <strain evidence="2 3">NBC_00156</strain>
    </source>
</reference>
<protein>
    <submittedName>
        <fullName evidence="2">Uncharacterized protein</fullName>
    </submittedName>
</protein>
<feature type="region of interest" description="Disordered" evidence="1">
    <location>
        <begin position="92"/>
        <end position="139"/>
    </location>
</feature>
<sequence>MRSDDAVEIMRASLALAFPTASAEGLTRAAETLIRWGAEDVEDHLDQELIARMLLDLLRVAGVAPGDFRPVDESWDADALREAAARYRTWSHSDGMTPLPFLPRPPDEPRGPRIPDDPDDPFGPDDPDDPFGPLRPGTR</sequence>
<evidence type="ECO:0000256" key="1">
    <source>
        <dbReference type="SAM" id="MobiDB-lite"/>
    </source>
</evidence>
<evidence type="ECO:0000313" key="2">
    <source>
        <dbReference type="EMBL" id="WTQ81801.1"/>
    </source>
</evidence>
<accession>A0ABZ1KQZ1</accession>